<reference evidence="7 8" key="1">
    <citation type="journal article" date="2023" name="Sci. Data">
        <title>Genome assembly of the Korean intertidal mud-creeper Batillaria attramentaria.</title>
        <authorList>
            <person name="Patra A.K."/>
            <person name="Ho P.T."/>
            <person name="Jun S."/>
            <person name="Lee S.J."/>
            <person name="Kim Y."/>
            <person name="Won Y.J."/>
        </authorList>
    </citation>
    <scope>NUCLEOTIDE SEQUENCE [LARGE SCALE GENOMIC DNA]</scope>
    <source>
        <strain evidence="7">Wonlab-2016</strain>
    </source>
</reference>
<dbReference type="Pfam" id="PF00462">
    <property type="entry name" value="Glutaredoxin"/>
    <property type="match status" value="1"/>
</dbReference>
<dbReference type="GO" id="GO:0003824">
    <property type="term" value="F:catalytic activity"/>
    <property type="evidence" value="ECO:0007669"/>
    <property type="project" value="UniProtKB-ARBA"/>
</dbReference>
<keyword evidence="3" id="KW-0249">Electron transport</keyword>
<keyword evidence="2" id="KW-0813">Transport</keyword>
<gene>
    <name evidence="7" type="ORF">BaRGS_00009072</name>
</gene>
<dbReference type="InterPro" id="IPR036249">
    <property type="entry name" value="Thioredoxin-like_sf"/>
</dbReference>
<comment type="function">
    <text evidence="1">Has a glutathione-disulfide oxidoreductase activity in the presence of NADPH and glutathione reductase. Reduces low molecular weight disulfides and proteins.</text>
</comment>
<evidence type="ECO:0000256" key="2">
    <source>
        <dbReference type="ARBA" id="ARBA00022448"/>
    </source>
</evidence>
<dbReference type="NCBIfam" id="TIGR02180">
    <property type="entry name" value="GRX_euk"/>
    <property type="match status" value="1"/>
</dbReference>
<name>A0ABD0LKA7_9CAEN</name>
<dbReference type="EMBL" id="JACVVK020000042">
    <property type="protein sequence ID" value="KAK7499731.1"/>
    <property type="molecule type" value="Genomic_DNA"/>
</dbReference>
<dbReference type="PROSITE" id="PS51354">
    <property type="entry name" value="GLUTAREDOXIN_2"/>
    <property type="match status" value="1"/>
</dbReference>
<evidence type="ECO:0000256" key="3">
    <source>
        <dbReference type="ARBA" id="ARBA00022982"/>
    </source>
</evidence>
<keyword evidence="4" id="KW-1015">Disulfide bond</keyword>
<proteinExistence type="predicted"/>
<evidence type="ECO:0000256" key="1">
    <source>
        <dbReference type="ARBA" id="ARBA00002549"/>
    </source>
</evidence>
<evidence type="ECO:0000259" key="6">
    <source>
        <dbReference type="Pfam" id="PF00462"/>
    </source>
</evidence>
<dbReference type="PRINTS" id="PR00160">
    <property type="entry name" value="GLUTAREDOXIN"/>
</dbReference>
<keyword evidence="8" id="KW-1185">Reference proteome</keyword>
<keyword evidence="5" id="KW-0676">Redox-active center</keyword>
<evidence type="ECO:0000256" key="4">
    <source>
        <dbReference type="ARBA" id="ARBA00023157"/>
    </source>
</evidence>
<dbReference type="CDD" id="cd03419">
    <property type="entry name" value="GRX_GRXh_1_2_like"/>
    <property type="match status" value="1"/>
</dbReference>
<evidence type="ECO:0000313" key="7">
    <source>
        <dbReference type="EMBL" id="KAK7499731.1"/>
    </source>
</evidence>
<dbReference type="SUPFAM" id="SSF52833">
    <property type="entry name" value="Thioredoxin-like"/>
    <property type="match status" value="1"/>
</dbReference>
<dbReference type="InterPro" id="IPR002109">
    <property type="entry name" value="Glutaredoxin"/>
</dbReference>
<dbReference type="Gene3D" id="3.40.30.10">
    <property type="entry name" value="Glutaredoxin"/>
    <property type="match status" value="1"/>
</dbReference>
<dbReference type="AlphaFoldDB" id="A0ABD0LKA7"/>
<dbReference type="PROSITE" id="PS00195">
    <property type="entry name" value="GLUTAREDOXIN_1"/>
    <property type="match status" value="1"/>
</dbReference>
<dbReference type="InterPro" id="IPR014025">
    <property type="entry name" value="Glutaredoxin_subgr"/>
</dbReference>
<comment type="caution">
    <text evidence="7">The sequence shown here is derived from an EMBL/GenBank/DDBJ whole genome shotgun (WGS) entry which is preliminary data.</text>
</comment>
<feature type="domain" description="Glutaredoxin" evidence="6">
    <location>
        <begin position="17"/>
        <end position="86"/>
    </location>
</feature>
<dbReference type="InterPro" id="IPR011899">
    <property type="entry name" value="Glutaredoxin_euk/vir"/>
</dbReference>
<dbReference type="PANTHER" id="PTHR45694:SF18">
    <property type="entry name" value="GLUTAREDOXIN-1-RELATED"/>
    <property type="match status" value="1"/>
</dbReference>
<dbReference type="Proteomes" id="UP001519460">
    <property type="component" value="Unassembled WGS sequence"/>
</dbReference>
<dbReference type="InterPro" id="IPR011767">
    <property type="entry name" value="GLR_AS"/>
</dbReference>
<protein>
    <recommendedName>
        <fullName evidence="6">Glutaredoxin domain-containing protein</fullName>
    </recommendedName>
</protein>
<organism evidence="7 8">
    <name type="scientific">Batillaria attramentaria</name>
    <dbReference type="NCBI Taxonomy" id="370345"/>
    <lineage>
        <taxon>Eukaryota</taxon>
        <taxon>Metazoa</taxon>
        <taxon>Spiralia</taxon>
        <taxon>Lophotrochozoa</taxon>
        <taxon>Mollusca</taxon>
        <taxon>Gastropoda</taxon>
        <taxon>Caenogastropoda</taxon>
        <taxon>Sorbeoconcha</taxon>
        <taxon>Cerithioidea</taxon>
        <taxon>Batillariidae</taxon>
        <taxon>Batillaria</taxon>
    </lineage>
</organism>
<accession>A0ABD0LKA7</accession>
<dbReference type="PANTHER" id="PTHR45694">
    <property type="entry name" value="GLUTAREDOXIN 2"/>
    <property type="match status" value="1"/>
</dbReference>
<evidence type="ECO:0000313" key="8">
    <source>
        <dbReference type="Proteomes" id="UP001519460"/>
    </source>
</evidence>
<evidence type="ECO:0000256" key="5">
    <source>
        <dbReference type="ARBA" id="ARBA00023284"/>
    </source>
</evidence>
<sequence>MSNVKSLVENKIAGKKVMVFSKTYCPFCTKAKKVFKDLIERGQLSTEDYEVMEIENDPRCEEIQSYLQTKTGARSVPRVFIKGKCIGGGDDVVAAQQKLPKMLE</sequence>